<dbReference type="Proteomes" id="UP001175271">
    <property type="component" value="Unassembled WGS sequence"/>
</dbReference>
<feature type="compositionally biased region" description="Polar residues" evidence="1">
    <location>
        <begin position="317"/>
        <end position="335"/>
    </location>
</feature>
<keyword evidence="5" id="KW-1185">Reference proteome</keyword>
<evidence type="ECO:0000256" key="1">
    <source>
        <dbReference type="SAM" id="MobiDB-lite"/>
    </source>
</evidence>
<protein>
    <submittedName>
        <fullName evidence="4">Uncharacterized protein</fullName>
    </submittedName>
</protein>
<feature type="chain" id="PRO_5041296622" evidence="3">
    <location>
        <begin position="21"/>
        <end position="438"/>
    </location>
</feature>
<dbReference type="EMBL" id="JAUCMV010000003">
    <property type="protein sequence ID" value="KAK0409457.1"/>
    <property type="molecule type" value="Genomic_DNA"/>
</dbReference>
<feature type="region of interest" description="Disordered" evidence="1">
    <location>
        <begin position="286"/>
        <end position="357"/>
    </location>
</feature>
<gene>
    <name evidence="4" type="ORF">QR680_004548</name>
</gene>
<comment type="caution">
    <text evidence="4">The sequence shown here is derived from an EMBL/GenBank/DDBJ whole genome shotgun (WGS) entry which is preliminary data.</text>
</comment>
<keyword evidence="2" id="KW-1133">Transmembrane helix</keyword>
<accession>A0AA39LTV5</accession>
<feature type="compositionally biased region" description="Low complexity" evidence="1">
    <location>
        <begin position="293"/>
        <end position="303"/>
    </location>
</feature>
<evidence type="ECO:0000256" key="2">
    <source>
        <dbReference type="SAM" id="Phobius"/>
    </source>
</evidence>
<keyword evidence="2" id="KW-0812">Transmembrane</keyword>
<dbReference type="AlphaFoldDB" id="A0AA39LTV5"/>
<evidence type="ECO:0000313" key="5">
    <source>
        <dbReference type="Proteomes" id="UP001175271"/>
    </source>
</evidence>
<proteinExistence type="predicted"/>
<sequence>MRSKVCFYSVVFLSICAVSGNQTPHRLEPLKYAQRKSGFRADADKQHAIEQQCSSMEKGNSCRVIPVYLSKPSDDELLLFVGQNKERIKDARKNYEDCIKLHFLNKTLTYNALGRELRFTVEVEESCFVWIIRALHRTNVVYTVNRFSISVRMLDIISKEEVDQCKSVTATQPTNFDPNLDFVVFRVDCFPSESDGHFIFKPHSPEVVEYRNQKDTTTTSASIVSQRNPPYLWVNLVICMLCFYLVMMIIIIAGTKLRKFPRPGDVVGFSRMSRCREIPQSSLSMQKSSILGSTPSKTTTTKSDISQYSQKPKLMSSGETNSTSVAKLSQCPQTKVTKESKPKALPLGGNCSLPPPDVPLDVTQVDSETDPYEPKGKLKVPRKLTAKELEKYTIVVGQAGNVESDNEDSFLREDPLQESKTGTELYKLDATQSWESSK</sequence>
<keyword evidence="2" id="KW-0472">Membrane</keyword>
<keyword evidence="3" id="KW-0732">Signal</keyword>
<feature type="region of interest" description="Disordered" evidence="1">
    <location>
        <begin position="399"/>
        <end position="424"/>
    </location>
</feature>
<feature type="signal peptide" evidence="3">
    <location>
        <begin position="1"/>
        <end position="20"/>
    </location>
</feature>
<feature type="transmembrane region" description="Helical" evidence="2">
    <location>
        <begin position="231"/>
        <end position="253"/>
    </location>
</feature>
<evidence type="ECO:0000256" key="3">
    <source>
        <dbReference type="SAM" id="SignalP"/>
    </source>
</evidence>
<evidence type="ECO:0000313" key="4">
    <source>
        <dbReference type="EMBL" id="KAK0409457.1"/>
    </source>
</evidence>
<name>A0AA39LTV5_9BILA</name>
<reference evidence="4" key="1">
    <citation type="submission" date="2023-06" db="EMBL/GenBank/DDBJ databases">
        <title>Genomic analysis of the entomopathogenic nematode Steinernema hermaphroditum.</title>
        <authorList>
            <person name="Schwarz E.M."/>
            <person name="Heppert J.K."/>
            <person name="Baniya A."/>
            <person name="Schwartz H.T."/>
            <person name="Tan C.-H."/>
            <person name="Antoshechkin I."/>
            <person name="Sternberg P.W."/>
            <person name="Goodrich-Blair H."/>
            <person name="Dillman A.R."/>
        </authorList>
    </citation>
    <scope>NUCLEOTIDE SEQUENCE</scope>
    <source>
        <strain evidence="4">PS9179</strain>
        <tissue evidence="4">Whole animal</tissue>
    </source>
</reference>
<organism evidence="4 5">
    <name type="scientific">Steinernema hermaphroditum</name>
    <dbReference type="NCBI Taxonomy" id="289476"/>
    <lineage>
        <taxon>Eukaryota</taxon>
        <taxon>Metazoa</taxon>
        <taxon>Ecdysozoa</taxon>
        <taxon>Nematoda</taxon>
        <taxon>Chromadorea</taxon>
        <taxon>Rhabditida</taxon>
        <taxon>Tylenchina</taxon>
        <taxon>Panagrolaimomorpha</taxon>
        <taxon>Strongyloidoidea</taxon>
        <taxon>Steinernematidae</taxon>
        <taxon>Steinernema</taxon>
    </lineage>
</organism>